<evidence type="ECO:0000259" key="8">
    <source>
        <dbReference type="PROSITE" id="PS50030"/>
    </source>
</evidence>
<dbReference type="InterPro" id="IPR042525">
    <property type="entry name" value="Rad52_Rad59_Rad22_sf"/>
</dbReference>
<evidence type="ECO:0000313" key="11">
    <source>
        <dbReference type="Proteomes" id="UP000190744"/>
    </source>
</evidence>
<feature type="compositionally biased region" description="Basic and acidic residues" evidence="7">
    <location>
        <begin position="232"/>
        <end position="307"/>
    </location>
</feature>
<feature type="domain" description="C2H2-type" evidence="9">
    <location>
        <begin position="170"/>
        <end position="199"/>
    </location>
</feature>
<dbReference type="Gene3D" id="3.30.390.80">
    <property type="entry name" value="DNA repair protein Rad52/59/22"/>
    <property type="match status" value="1"/>
</dbReference>
<evidence type="ECO:0000256" key="1">
    <source>
        <dbReference type="ARBA" id="ARBA00006638"/>
    </source>
</evidence>
<dbReference type="NCBIfam" id="TIGR00607">
    <property type="entry name" value="rad52"/>
    <property type="match status" value="1"/>
</dbReference>
<protein>
    <recommendedName>
        <fullName evidence="5">RAD52 homolog</fullName>
    </recommendedName>
</protein>
<keyword evidence="6" id="KW-0862">Zinc</keyword>
<feature type="compositionally biased region" description="Basic and acidic residues" evidence="7">
    <location>
        <begin position="188"/>
        <end position="197"/>
    </location>
</feature>
<dbReference type="PANTHER" id="PTHR12132">
    <property type="entry name" value="DNA REPAIR AND RECOMBINATION PROTEIN RAD52, RAD59"/>
    <property type="match status" value="1"/>
</dbReference>
<dbReference type="InterPro" id="IPR015940">
    <property type="entry name" value="UBA"/>
</dbReference>
<dbReference type="GO" id="GO:0008270">
    <property type="term" value="F:zinc ion binding"/>
    <property type="evidence" value="ECO:0007669"/>
    <property type="project" value="UniProtKB-KW"/>
</dbReference>
<keyword evidence="2" id="KW-0227">DNA damage</keyword>
<dbReference type="FunFam" id="3.30.390.80:FF:000001">
    <property type="entry name" value="DNA repair protein RAD52 homolog"/>
    <property type="match status" value="1"/>
</dbReference>
<dbReference type="SMART" id="SM00165">
    <property type="entry name" value="UBA"/>
    <property type="match status" value="1"/>
</dbReference>
<evidence type="ECO:0000259" key="9">
    <source>
        <dbReference type="PROSITE" id="PS50157"/>
    </source>
</evidence>
<evidence type="ECO:0000313" key="10">
    <source>
        <dbReference type="EMBL" id="OOQ83377.1"/>
    </source>
</evidence>
<reference evidence="11" key="1">
    <citation type="submission" date="2015-09" db="EMBL/GenBank/DDBJ databases">
        <authorList>
            <person name="Fill T.P."/>
            <person name="Baretta J.F."/>
            <person name="de Almeida L.G."/>
            <person name="Rocha M."/>
            <person name="de Souza D.H."/>
            <person name="Malavazi I."/>
            <person name="Cerdeira L.T."/>
            <person name="Hong H."/>
            <person name="Samborskyy M."/>
            <person name="de Vasconcelos A.T."/>
            <person name="Leadlay P."/>
            <person name="Rodrigues-Filho E."/>
        </authorList>
    </citation>
    <scope>NUCLEOTIDE SEQUENCE [LARGE SCALE GENOMIC DNA]</scope>
    <source>
        <strain evidence="11">LaBioMMi 136</strain>
    </source>
</reference>
<dbReference type="EMBL" id="LJBN01000198">
    <property type="protein sequence ID" value="OOQ83377.1"/>
    <property type="molecule type" value="Genomic_DNA"/>
</dbReference>
<keyword evidence="6" id="KW-0863">Zinc-finger</keyword>
<sequence length="1045" mass="114728">MQGGSVAQEAKRWNECGAGPHSRSPPSRYVTQKLQLVSTPPSVSHPPLPDLKPHFLSLDQSNNQHHPFGHPTILVHFPELQSNLLSITPSFPAPLSSAPQNMASDLDQLIEMGFDKERAQLAVNRTGNLQGALEWLEDNQDKSLEEIQASQEAEDEEAPALKPGEEARSLVCNECGKKFRSQAQAEFHASKTEHTDFSESTEELAPLTEEQKKERLEELRQKLATKRAAQAEQDKIEQRQNENIRRKNTQENQEAKEALEKKQRQKEEAKKRQEKLDERAHLARVKAQIEADKEERRRKAERERAERAGVVVPQTPVAAAAPAAPAPVASKPASAYTETRLRFQTPKGNIMKTLPVTTTLFEVVEVLKQEDGLEVQSFSQNFPRKVFDAEFFGETLKELGLLIKSYQHVISRLIARRVRRAAHASITNIQTHDNTHKICQREYRVQIPKTGHLKDSLTNRESPSVGDQHRGGPTAIKMPNGAGPVITNPFEEPERRISEYTAMQIATLQARLDRKLGPEYISARPGAAGQKVHYLSADKCINLANEVFGFNGWSSSIQRVDIDFVDENENTGKVNLGLSVIVRVTLKDGSFHEDIGYGHIENCKGKAAAFEKSKKEGTTDALKRALRNFGNVLGNCVYDKDYLSKVTKIKTAPARWDVNDLHRHPDFAPIKKEPAPNNRIIEDDDLPLPRPAEPSRSSAPSHTTAFDGDGEFGSDLFDEADFVVTNTGNPDEIVIETDQLQQPPTPMNRPFPQRAPPPSRFDSNVVTPSKPERWSSTNHPTARQSLPPNARQNPSSAIDQRSPMAAPGQPHNMPNVRPTVPPQPMPNTSAQPPIKREPGPAFNQDNSNQPPPPQAVGFFSARAADQLRDNPNAAPVPGSQFDPHAESPSIRKTAGIDHTKTVAVIRSGNGVSPAPEKGRSRDLTNPATSLQHRASGAGAPTTGFGSPLSRGPTVSSFKPLTRPSIDPKNATHSGPVTRGASVPPQNLNGKRPPLSDVTNASTSPGTNSTTAPPPAGPNDPKRPRMADSAPGQPQQQQPPPRAPQQ</sequence>
<feature type="domain" description="UBA" evidence="8">
    <location>
        <begin position="97"/>
        <end position="139"/>
    </location>
</feature>
<dbReference type="PROSITE" id="PS50157">
    <property type="entry name" value="ZINC_FINGER_C2H2_2"/>
    <property type="match status" value="1"/>
</dbReference>
<feature type="compositionally biased region" description="Polar residues" evidence="7">
    <location>
        <begin position="774"/>
        <end position="799"/>
    </location>
</feature>
<feature type="region of interest" description="Disordered" evidence="7">
    <location>
        <begin position="667"/>
        <end position="712"/>
    </location>
</feature>
<dbReference type="SUPFAM" id="SSF46934">
    <property type="entry name" value="UBA-like"/>
    <property type="match status" value="1"/>
</dbReference>
<comment type="similarity">
    <text evidence="1">Belongs to the RAD52 family.</text>
</comment>
<dbReference type="CDD" id="cd22265">
    <property type="entry name" value="UDM1_RNF168"/>
    <property type="match status" value="1"/>
</dbReference>
<keyword evidence="6" id="KW-0479">Metal-binding</keyword>
<feature type="compositionally biased region" description="Polar residues" evidence="7">
    <location>
        <begin position="923"/>
        <end position="932"/>
    </location>
</feature>
<evidence type="ECO:0000256" key="5">
    <source>
        <dbReference type="ARBA" id="ARBA00077224"/>
    </source>
</evidence>
<dbReference type="InterPro" id="IPR041247">
    <property type="entry name" value="Rad52_fam"/>
</dbReference>
<keyword evidence="4" id="KW-0234">DNA repair</keyword>
<dbReference type="GO" id="GO:0003697">
    <property type="term" value="F:single-stranded DNA binding"/>
    <property type="evidence" value="ECO:0007669"/>
    <property type="project" value="UniProtKB-ARBA"/>
</dbReference>
<dbReference type="Pfam" id="PF22562">
    <property type="entry name" value="UBA_7"/>
    <property type="match status" value="1"/>
</dbReference>
<dbReference type="Gene3D" id="1.10.8.10">
    <property type="entry name" value="DNA helicase RuvA subunit, C-terminal domain"/>
    <property type="match status" value="1"/>
</dbReference>
<dbReference type="PANTHER" id="PTHR12132:SF1">
    <property type="entry name" value="DNA REPAIR PROTEIN RAD52 HOMOLOG"/>
    <property type="match status" value="1"/>
</dbReference>
<dbReference type="PROSITE" id="PS00028">
    <property type="entry name" value="ZINC_FINGER_C2H2_1"/>
    <property type="match status" value="1"/>
</dbReference>
<name>A0A1S9RD19_PENBI</name>
<dbReference type="InterPro" id="IPR013087">
    <property type="entry name" value="Znf_C2H2_type"/>
</dbReference>
<keyword evidence="3" id="KW-0233">DNA recombination</keyword>
<evidence type="ECO:0000256" key="2">
    <source>
        <dbReference type="ARBA" id="ARBA00022763"/>
    </source>
</evidence>
<proteinExistence type="inferred from homology"/>
<dbReference type="GO" id="GO:0006312">
    <property type="term" value="P:mitotic recombination"/>
    <property type="evidence" value="ECO:0007669"/>
    <property type="project" value="TreeGrafter"/>
</dbReference>
<dbReference type="InterPro" id="IPR007232">
    <property type="entry name" value="Rad52_Rad59_Rad22"/>
</dbReference>
<dbReference type="CDD" id="cd01767">
    <property type="entry name" value="UBX"/>
    <property type="match status" value="1"/>
</dbReference>
<dbReference type="SUPFAM" id="SSF54236">
    <property type="entry name" value="Ubiquitin-like"/>
    <property type="match status" value="1"/>
</dbReference>
<evidence type="ECO:0000256" key="6">
    <source>
        <dbReference type="PROSITE-ProRule" id="PRU00042"/>
    </source>
</evidence>
<feature type="compositionally biased region" description="Basic and acidic residues" evidence="7">
    <location>
        <begin position="209"/>
        <end position="221"/>
    </location>
</feature>
<dbReference type="InterPro" id="IPR004585">
    <property type="entry name" value="DNA_recomb/repair_Rad52"/>
</dbReference>
<gene>
    <name evidence="10" type="ORF">PEBR_35010</name>
</gene>
<evidence type="ECO:0000256" key="7">
    <source>
        <dbReference type="SAM" id="MobiDB-lite"/>
    </source>
</evidence>
<dbReference type="GO" id="GO:0045002">
    <property type="term" value="P:double-strand break repair via single-strand annealing"/>
    <property type="evidence" value="ECO:0007669"/>
    <property type="project" value="InterPro"/>
</dbReference>
<feature type="region of interest" description="Disordered" evidence="7">
    <location>
        <begin position="454"/>
        <end position="484"/>
    </location>
</feature>
<dbReference type="PROSITE" id="PS50030">
    <property type="entry name" value="UBA"/>
    <property type="match status" value="1"/>
</dbReference>
<dbReference type="Pfam" id="PF24560">
    <property type="entry name" value="zf-C2H2_OTU1_C"/>
    <property type="match status" value="1"/>
</dbReference>
<dbReference type="Pfam" id="PF04098">
    <property type="entry name" value="Rad52_Rad22"/>
    <property type="match status" value="1"/>
</dbReference>
<dbReference type="GO" id="GO:0000730">
    <property type="term" value="P:DNA recombinase assembly"/>
    <property type="evidence" value="ECO:0007669"/>
    <property type="project" value="InterPro"/>
</dbReference>
<feature type="compositionally biased region" description="Pro residues" evidence="7">
    <location>
        <begin position="743"/>
        <end position="759"/>
    </location>
</feature>
<feature type="region of interest" description="Disordered" evidence="7">
    <location>
        <begin position="740"/>
        <end position="1045"/>
    </location>
</feature>
<comment type="caution">
    <text evidence="10">The sequence shown here is derived from an EMBL/GenBank/DDBJ whole genome shotgun (WGS) entry which is preliminary data.</text>
</comment>
<dbReference type="InterPro" id="IPR009060">
    <property type="entry name" value="UBA-like_sf"/>
</dbReference>
<evidence type="ECO:0000256" key="3">
    <source>
        <dbReference type="ARBA" id="ARBA00023172"/>
    </source>
</evidence>
<dbReference type="AlphaFoldDB" id="A0A1S9RD19"/>
<dbReference type="Gene3D" id="3.10.20.90">
    <property type="entry name" value="Phosphatidylinositol 3-kinase Catalytic Subunit, Chain A, domain 1"/>
    <property type="match status" value="1"/>
</dbReference>
<feature type="compositionally biased region" description="Pro residues" evidence="7">
    <location>
        <begin position="1036"/>
        <end position="1045"/>
    </location>
</feature>
<dbReference type="SUPFAM" id="SSF54768">
    <property type="entry name" value="dsRNA-binding domain-like"/>
    <property type="match status" value="1"/>
</dbReference>
<dbReference type="Proteomes" id="UP000190744">
    <property type="component" value="Unassembled WGS sequence"/>
</dbReference>
<dbReference type="GO" id="GO:0005634">
    <property type="term" value="C:nucleus"/>
    <property type="evidence" value="ECO:0007669"/>
    <property type="project" value="InterPro"/>
</dbReference>
<dbReference type="InterPro" id="IPR029071">
    <property type="entry name" value="Ubiquitin-like_domsf"/>
</dbReference>
<feature type="region of interest" description="Disordered" evidence="7">
    <location>
        <begin position="1"/>
        <end position="30"/>
    </location>
</feature>
<organism evidence="10 11">
    <name type="scientific">Penicillium brasilianum</name>
    <dbReference type="NCBI Taxonomy" id="104259"/>
    <lineage>
        <taxon>Eukaryota</taxon>
        <taxon>Fungi</taxon>
        <taxon>Dikarya</taxon>
        <taxon>Ascomycota</taxon>
        <taxon>Pezizomycotina</taxon>
        <taxon>Eurotiomycetes</taxon>
        <taxon>Eurotiomycetidae</taxon>
        <taxon>Eurotiales</taxon>
        <taxon>Aspergillaceae</taxon>
        <taxon>Penicillium</taxon>
    </lineage>
</organism>
<feature type="compositionally biased region" description="Polar residues" evidence="7">
    <location>
        <begin position="996"/>
        <end position="1010"/>
    </location>
</feature>
<accession>A0A1S9RD19</accession>
<evidence type="ECO:0000256" key="4">
    <source>
        <dbReference type="ARBA" id="ARBA00023204"/>
    </source>
</evidence>
<feature type="region of interest" description="Disordered" evidence="7">
    <location>
        <begin position="186"/>
        <end position="309"/>
    </location>
</feature>
<dbReference type="InterPro" id="IPR057766">
    <property type="entry name" value="Znf-C2H2_OTU1-like_C"/>
</dbReference>